<sequence length="175" mass="17981">MGYDLRGLWIYEESDPAAPFSDTLNLLAESTSDAFALDRARLDALELLGAGSVWVPTLVNATVGNGTLQGTMASIGKLTFWSFTFTLGSTSTVSGGTFGVQPPVTPRAGTLVAGSGYAGRGTSSTGRTLLVFRQTTGPVWQGLYEGGNLSATSPFSGGTWQASDAISGFGVVLAA</sequence>
<dbReference type="EMBL" id="FNUC01000004">
    <property type="protein sequence ID" value="SEF13817.1"/>
    <property type="molecule type" value="Genomic_DNA"/>
</dbReference>
<dbReference type="RefSeq" id="WP_069110174.1">
    <property type="nucleotide sequence ID" value="NZ_FNUC01000004.1"/>
</dbReference>
<proteinExistence type="predicted"/>
<evidence type="ECO:0000313" key="1">
    <source>
        <dbReference type="EMBL" id="SEF13817.1"/>
    </source>
</evidence>
<gene>
    <name evidence="1" type="ORF">SAMN04488561_4483</name>
</gene>
<dbReference type="OrthoDB" id="4990683at2"/>
<organism evidence="1 2">
    <name type="scientific">Jiangella alba</name>
    <dbReference type="NCBI Taxonomy" id="561176"/>
    <lineage>
        <taxon>Bacteria</taxon>
        <taxon>Bacillati</taxon>
        <taxon>Actinomycetota</taxon>
        <taxon>Actinomycetes</taxon>
        <taxon>Jiangellales</taxon>
        <taxon>Jiangellaceae</taxon>
        <taxon>Jiangella</taxon>
    </lineage>
</organism>
<dbReference type="Proteomes" id="UP000181980">
    <property type="component" value="Unassembled WGS sequence"/>
</dbReference>
<dbReference type="STRING" id="561176.SAMN04488561_4483"/>
<keyword evidence="2" id="KW-1185">Reference proteome</keyword>
<reference evidence="2" key="1">
    <citation type="submission" date="2016-10" db="EMBL/GenBank/DDBJ databases">
        <authorList>
            <person name="Varghese N."/>
            <person name="Submissions S."/>
        </authorList>
    </citation>
    <scope>NUCLEOTIDE SEQUENCE [LARGE SCALE GENOMIC DNA]</scope>
    <source>
        <strain evidence="2">DSM 45237</strain>
    </source>
</reference>
<name>A0A1H5PLG6_9ACTN</name>
<accession>A0A1H5PLG6</accession>
<evidence type="ECO:0000313" key="2">
    <source>
        <dbReference type="Proteomes" id="UP000181980"/>
    </source>
</evidence>
<dbReference type="AlphaFoldDB" id="A0A1H5PLG6"/>
<protein>
    <submittedName>
        <fullName evidence="1">Uncharacterized protein</fullName>
    </submittedName>
</protein>